<accession>A0A8J8B9T2</accession>
<dbReference type="InterPro" id="IPR001610">
    <property type="entry name" value="PAC"/>
</dbReference>
<keyword evidence="3 9" id="KW-0597">Phosphoprotein</keyword>
<dbReference type="InterPro" id="IPR036890">
    <property type="entry name" value="HATPase_C_sf"/>
</dbReference>
<dbReference type="GO" id="GO:0005524">
    <property type="term" value="F:ATP binding"/>
    <property type="evidence" value="ECO:0007669"/>
    <property type="project" value="UniProtKB-KW"/>
</dbReference>
<organism evidence="14 15">
    <name type="scientific">Thetidibacter halocola</name>
    <dbReference type="NCBI Taxonomy" id="2827239"/>
    <lineage>
        <taxon>Bacteria</taxon>
        <taxon>Pseudomonadati</taxon>
        <taxon>Pseudomonadota</taxon>
        <taxon>Alphaproteobacteria</taxon>
        <taxon>Rhodobacterales</taxon>
        <taxon>Roseobacteraceae</taxon>
        <taxon>Thetidibacter</taxon>
    </lineage>
</organism>
<dbReference type="Gene3D" id="3.40.50.2300">
    <property type="match status" value="1"/>
</dbReference>
<keyword evidence="7" id="KW-0067">ATP-binding</keyword>
<dbReference type="Proteomes" id="UP000681356">
    <property type="component" value="Unassembled WGS sequence"/>
</dbReference>
<dbReference type="PROSITE" id="PS50109">
    <property type="entry name" value="HIS_KIN"/>
    <property type="match status" value="1"/>
</dbReference>
<evidence type="ECO:0000256" key="2">
    <source>
        <dbReference type="ARBA" id="ARBA00012438"/>
    </source>
</evidence>
<dbReference type="SMART" id="SM00448">
    <property type="entry name" value="REC"/>
    <property type="match status" value="1"/>
</dbReference>
<dbReference type="PROSITE" id="PS50112">
    <property type="entry name" value="PAS"/>
    <property type="match status" value="1"/>
</dbReference>
<dbReference type="CDD" id="cd00082">
    <property type="entry name" value="HisKA"/>
    <property type="match status" value="1"/>
</dbReference>
<dbReference type="InterPro" id="IPR000700">
    <property type="entry name" value="PAS-assoc_C"/>
</dbReference>
<dbReference type="AlphaFoldDB" id="A0A8J8B9T2"/>
<feature type="domain" description="Histidine kinase" evidence="10">
    <location>
        <begin position="165"/>
        <end position="388"/>
    </location>
</feature>
<dbReference type="Gene3D" id="3.30.450.20">
    <property type="entry name" value="PAS domain"/>
    <property type="match status" value="1"/>
</dbReference>
<evidence type="ECO:0000256" key="7">
    <source>
        <dbReference type="ARBA" id="ARBA00022840"/>
    </source>
</evidence>
<feature type="domain" description="Response regulatory" evidence="11">
    <location>
        <begin position="409"/>
        <end position="521"/>
    </location>
</feature>
<dbReference type="InterPro" id="IPR003661">
    <property type="entry name" value="HisK_dim/P_dom"/>
</dbReference>
<evidence type="ECO:0000256" key="6">
    <source>
        <dbReference type="ARBA" id="ARBA00022777"/>
    </source>
</evidence>
<dbReference type="NCBIfam" id="TIGR00229">
    <property type="entry name" value="sensory_box"/>
    <property type="match status" value="1"/>
</dbReference>
<dbReference type="Gene3D" id="1.10.287.130">
    <property type="match status" value="1"/>
</dbReference>
<dbReference type="SUPFAM" id="SSF55785">
    <property type="entry name" value="PYP-like sensor domain (PAS domain)"/>
    <property type="match status" value="1"/>
</dbReference>
<dbReference type="InterPro" id="IPR036097">
    <property type="entry name" value="HisK_dim/P_sf"/>
</dbReference>
<evidence type="ECO:0000256" key="9">
    <source>
        <dbReference type="PROSITE-ProRule" id="PRU00169"/>
    </source>
</evidence>
<dbReference type="PROSITE" id="PS50113">
    <property type="entry name" value="PAC"/>
    <property type="match status" value="1"/>
</dbReference>
<evidence type="ECO:0000256" key="5">
    <source>
        <dbReference type="ARBA" id="ARBA00022741"/>
    </source>
</evidence>
<dbReference type="EC" id="2.7.13.3" evidence="2"/>
<dbReference type="GO" id="GO:0000155">
    <property type="term" value="F:phosphorelay sensor kinase activity"/>
    <property type="evidence" value="ECO:0007669"/>
    <property type="project" value="InterPro"/>
</dbReference>
<comment type="caution">
    <text evidence="14">The sequence shown here is derived from an EMBL/GenBank/DDBJ whole genome shotgun (WGS) entry which is preliminary data.</text>
</comment>
<feature type="domain" description="PAC" evidence="13">
    <location>
        <begin position="100"/>
        <end position="152"/>
    </location>
</feature>
<evidence type="ECO:0000256" key="4">
    <source>
        <dbReference type="ARBA" id="ARBA00022679"/>
    </source>
</evidence>
<dbReference type="InterPro" id="IPR000014">
    <property type="entry name" value="PAS"/>
</dbReference>
<evidence type="ECO:0000259" key="12">
    <source>
        <dbReference type="PROSITE" id="PS50112"/>
    </source>
</evidence>
<feature type="modified residue" description="4-aspartylphosphate" evidence="9">
    <location>
        <position position="458"/>
    </location>
</feature>
<dbReference type="PANTHER" id="PTHR43065:SF46">
    <property type="entry name" value="C4-DICARBOXYLATE TRANSPORT SENSOR PROTEIN DCTB"/>
    <property type="match status" value="1"/>
</dbReference>
<dbReference type="Gene3D" id="2.10.70.100">
    <property type="match status" value="1"/>
</dbReference>
<keyword evidence="15" id="KW-1185">Reference proteome</keyword>
<dbReference type="Pfam" id="PF08447">
    <property type="entry name" value="PAS_3"/>
    <property type="match status" value="1"/>
</dbReference>
<dbReference type="InterPro" id="IPR001789">
    <property type="entry name" value="Sig_transdc_resp-reg_receiver"/>
</dbReference>
<evidence type="ECO:0000259" key="13">
    <source>
        <dbReference type="PROSITE" id="PS50113"/>
    </source>
</evidence>
<dbReference type="Gene3D" id="3.30.565.10">
    <property type="entry name" value="Histidine kinase-like ATPase, C-terminal domain"/>
    <property type="match status" value="1"/>
</dbReference>
<keyword evidence="8" id="KW-0902">Two-component regulatory system</keyword>
<evidence type="ECO:0000259" key="11">
    <source>
        <dbReference type="PROSITE" id="PS50110"/>
    </source>
</evidence>
<dbReference type="SMART" id="SM00387">
    <property type="entry name" value="HATPase_c"/>
    <property type="match status" value="1"/>
</dbReference>
<dbReference type="CDD" id="cd00130">
    <property type="entry name" value="PAS"/>
    <property type="match status" value="1"/>
</dbReference>
<dbReference type="PRINTS" id="PR00344">
    <property type="entry name" value="BCTRLSENSOR"/>
</dbReference>
<name>A0A8J8B9T2_9RHOB</name>
<dbReference type="SUPFAM" id="SSF47384">
    <property type="entry name" value="Homodimeric domain of signal transducing histidine kinase"/>
    <property type="match status" value="1"/>
</dbReference>
<dbReference type="InterPro" id="IPR005467">
    <property type="entry name" value="His_kinase_dom"/>
</dbReference>
<evidence type="ECO:0000256" key="8">
    <source>
        <dbReference type="ARBA" id="ARBA00023012"/>
    </source>
</evidence>
<dbReference type="EMBL" id="JAGTUU010000007">
    <property type="protein sequence ID" value="MBS0125865.1"/>
    <property type="molecule type" value="Genomic_DNA"/>
</dbReference>
<dbReference type="InterPro" id="IPR011006">
    <property type="entry name" value="CheY-like_superfamily"/>
</dbReference>
<evidence type="ECO:0000256" key="1">
    <source>
        <dbReference type="ARBA" id="ARBA00000085"/>
    </source>
</evidence>
<proteinExistence type="predicted"/>
<dbReference type="Pfam" id="PF00512">
    <property type="entry name" value="HisKA"/>
    <property type="match status" value="1"/>
</dbReference>
<gene>
    <name evidence="14" type="ORF">KB874_17410</name>
</gene>
<dbReference type="Pfam" id="PF00072">
    <property type="entry name" value="Response_reg"/>
    <property type="match status" value="1"/>
</dbReference>
<evidence type="ECO:0000256" key="3">
    <source>
        <dbReference type="ARBA" id="ARBA00022553"/>
    </source>
</evidence>
<evidence type="ECO:0000259" key="10">
    <source>
        <dbReference type="PROSITE" id="PS50109"/>
    </source>
</evidence>
<dbReference type="PROSITE" id="PS50110">
    <property type="entry name" value="RESPONSE_REGULATORY"/>
    <property type="match status" value="1"/>
</dbReference>
<dbReference type="SUPFAM" id="SSF52172">
    <property type="entry name" value="CheY-like"/>
    <property type="match status" value="1"/>
</dbReference>
<feature type="domain" description="PAS" evidence="12">
    <location>
        <begin position="57"/>
        <end position="98"/>
    </location>
</feature>
<dbReference type="SMART" id="SM00086">
    <property type="entry name" value="PAC"/>
    <property type="match status" value="1"/>
</dbReference>
<dbReference type="SMART" id="SM00388">
    <property type="entry name" value="HisKA"/>
    <property type="match status" value="1"/>
</dbReference>
<dbReference type="RefSeq" id="WP_212537829.1">
    <property type="nucleotide sequence ID" value="NZ_JAGTUU010000007.1"/>
</dbReference>
<keyword evidence="6" id="KW-0418">Kinase</keyword>
<dbReference type="InterPro" id="IPR004358">
    <property type="entry name" value="Sig_transdc_His_kin-like_C"/>
</dbReference>
<evidence type="ECO:0000313" key="15">
    <source>
        <dbReference type="Proteomes" id="UP000681356"/>
    </source>
</evidence>
<dbReference type="InterPro" id="IPR003594">
    <property type="entry name" value="HATPase_dom"/>
</dbReference>
<dbReference type="InterPro" id="IPR035965">
    <property type="entry name" value="PAS-like_dom_sf"/>
</dbReference>
<dbReference type="SUPFAM" id="SSF55874">
    <property type="entry name" value="ATPase domain of HSP90 chaperone/DNA topoisomerase II/histidine kinase"/>
    <property type="match status" value="1"/>
</dbReference>
<keyword evidence="4" id="KW-0808">Transferase</keyword>
<protein>
    <recommendedName>
        <fullName evidence="2">histidine kinase</fullName>
        <ecNumber evidence="2">2.7.13.3</ecNumber>
    </recommendedName>
</protein>
<sequence>MSLPEDADDALYARIGTQTKPHALMLEQAARIAQLGYFVFNVPEGIVELCSVRHAAIFGFTPQQFVDTVTGLKGEMRMIHPDDRDLIRSAYRRLLNGETIEMEYRFYRPDGTIGYIRENVSPDRDADGTIVRGLGSSLDVTESRRDEERKAQTTRLQALGELTAGVAHDFNNILAIVMGNAELLADLDLSDEDKALLRDIVDAARRGGKLTQSLLNFAQRAHVQPVRLDLVAELTQAVTLFERTALLKNPVTRQTGVGPITIYADRDKLQAVLVNILINARDAIGENGRIGVSADLLDIPADSALARETGLTGGPFARLSIRDNGAGIRPEHLARVTEPFFTTKSRTQGSGLGLSMTAGFMRQLGGDVVIRSTLGEGTEVMLYFPAQEATASAARLVDDPAAMTFGGMRALVLEDEESLRRVTRNRLESWGFEVTQAATVDQALKAIETTDFHVALLDNFVPGDGNGLAVAAWIKARRPETVTILLTGLARPDEDDSKAVDLYLAKPVRFAEVRDWLARLI</sequence>
<dbReference type="PANTHER" id="PTHR43065">
    <property type="entry name" value="SENSOR HISTIDINE KINASE"/>
    <property type="match status" value="1"/>
</dbReference>
<comment type="catalytic activity">
    <reaction evidence="1">
        <text>ATP + protein L-histidine = ADP + protein N-phospho-L-histidine.</text>
        <dbReference type="EC" id="2.7.13.3"/>
    </reaction>
</comment>
<dbReference type="InterPro" id="IPR013655">
    <property type="entry name" value="PAS_fold_3"/>
</dbReference>
<keyword evidence="5" id="KW-0547">Nucleotide-binding</keyword>
<dbReference type="Pfam" id="PF02518">
    <property type="entry name" value="HATPase_c"/>
    <property type="match status" value="1"/>
</dbReference>
<reference evidence="14" key="1">
    <citation type="submission" date="2021-04" db="EMBL/GenBank/DDBJ databases">
        <authorList>
            <person name="Yoon J."/>
        </authorList>
    </citation>
    <scope>NUCLEOTIDE SEQUENCE</scope>
    <source>
        <strain evidence="14">KMU-90</strain>
    </source>
</reference>
<evidence type="ECO:0000313" key="14">
    <source>
        <dbReference type="EMBL" id="MBS0125865.1"/>
    </source>
</evidence>